<keyword evidence="5 12" id="KW-0288">FMN</keyword>
<evidence type="ECO:0000256" key="10">
    <source>
        <dbReference type="ARBA" id="ARBA00048205"/>
    </source>
</evidence>
<comment type="similarity">
    <text evidence="12">Belongs to the dus family.</text>
</comment>
<feature type="binding site" evidence="14">
    <location>
        <position position="71"/>
    </location>
    <ligand>
        <name>FMN</name>
        <dbReference type="ChEBI" id="CHEBI:58210"/>
    </ligand>
</feature>
<organism evidence="16 17">
    <name type="scientific">Candidatus Caccoplasma merdipullorum</name>
    <dbReference type="NCBI Taxonomy" id="2840718"/>
    <lineage>
        <taxon>Bacteria</taxon>
        <taxon>Pseudomonadati</taxon>
        <taxon>Bacteroidota</taxon>
        <taxon>Bacteroidia</taxon>
        <taxon>Bacteroidales</taxon>
        <taxon>Bacteroidaceae</taxon>
        <taxon>Bacteroidaceae incertae sedis</taxon>
        <taxon>Candidatus Caccoplasma</taxon>
    </lineage>
</organism>
<sequence length="328" mass="36996">MKIGKTDYGEKPLFLAPMEGVTDASFRLMCKEFGADMVYTEFVSADALIRHIKKTQAKLEISDEERPVAIQIYGRDSESMAEAARICEAAAPDIIDINFGCPVKRVAGKGAGAGLLRDIPKMLQITRAVVESVSLPVTVKTRLGWDHENRIIETLAEELQSCGIAALTIHGRTRSQMYTGQADWEPIKHVKENPRINIPVIGNGDITTPQKAVQYFNEYKTDAIMIGRGAIGNPWIFRDIKGYIESPDTYRPLTPAEKMEVFRRQMLESIARLDERRGILHIRRHLAATTLFKGIPDFRETRIAMLRAETADELEKIFDKIETTYLKQ</sequence>
<dbReference type="SUPFAM" id="SSF51395">
    <property type="entry name" value="FMN-linked oxidoreductases"/>
    <property type="match status" value="1"/>
</dbReference>
<protein>
    <recommendedName>
        <fullName evidence="12">tRNA-dihydrouridine synthase</fullName>
        <ecNumber evidence="12">1.3.1.-</ecNumber>
    </recommendedName>
</protein>
<reference evidence="16" key="2">
    <citation type="journal article" date="2021" name="PeerJ">
        <title>Extensive microbial diversity within the chicken gut microbiome revealed by metagenomics and culture.</title>
        <authorList>
            <person name="Gilroy R."/>
            <person name="Ravi A."/>
            <person name="Getino M."/>
            <person name="Pursley I."/>
            <person name="Horton D.L."/>
            <person name="Alikhan N.F."/>
            <person name="Baker D."/>
            <person name="Gharbi K."/>
            <person name="Hall N."/>
            <person name="Watson M."/>
            <person name="Adriaenssens E.M."/>
            <person name="Foster-Nyarko E."/>
            <person name="Jarju S."/>
            <person name="Secka A."/>
            <person name="Antonio M."/>
            <person name="Oren A."/>
            <person name="Chaudhuri R.R."/>
            <person name="La Ragione R."/>
            <person name="Hildebrand F."/>
            <person name="Pallen M.J."/>
        </authorList>
    </citation>
    <scope>NUCLEOTIDE SEQUENCE</scope>
    <source>
        <strain evidence="16">G3-4614</strain>
    </source>
</reference>
<keyword evidence="3" id="KW-0820">tRNA-binding</keyword>
<keyword evidence="9 12" id="KW-0560">Oxidoreductase</keyword>
<keyword evidence="4 12" id="KW-0285">Flavoprotein</keyword>
<dbReference type="GO" id="GO:0017150">
    <property type="term" value="F:tRNA dihydrouridine synthase activity"/>
    <property type="evidence" value="ECO:0007669"/>
    <property type="project" value="InterPro"/>
</dbReference>
<proteinExistence type="inferred from homology"/>
<reference evidence="16" key="1">
    <citation type="submission" date="2020-10" db="EMBL/GenBank/DDBJ databases">
        <authorList>
            <person name="Gilroy R."/>
        </authorList>
    </citation>
    <scope>NUCLEOTIDE SEQUENCE</scope>
    <source>
        <strain evidence="16">G3-4614</strain>
    </source>
</reference>
<dbReference type="InterPro" id="IPR024036">
    <property type="entry name" value="tRNA-dHydroUridine_Synthase_C"/>
</dbReference>
<dbReference type="PIRSF" id="PIRSF006621">
    <property type="entry name" value="Dus"/>
    <property type="match status" value="1"/>
</dbReference>
<evidence type="ECO:0000256" key="2">
    <source>
        <dbReference type="ARBA" id="ARBA00002790"/>
    </source>
</evidence>
<keyword evidence="8" id="KW-0694">RNA-binding</keyword>
<dbReference type="InterPro" id="IPR013785">
    <property type="entry name" value="Aldolase_TIM"/>
</dbReference>
<dbReference type="Gene3D" id="1.10.1200.80">
    <property type="entry name" value="Putative flavin oxidoreducatase, domain 2"/>
    <property type="match status" value="1"/>
</dbReference>
<keyword evidence="14" id="KW-0547">Nucleotide-binding</keyword>
<comment type="function">
    <text evidence="2 12">Catalyzes the synthesis of 5,6-dihydrouridine (D), a modified base found in the D-loop of most tRNAs, via the reduction of the C5-C6 double bond in target uridines.</text>
</comment>
<evidence type="ECO:0000256" key="13">
    <source>
        <dbReference type="PIRSR" id="PIRSR006621-1"/>
    </source>
</evidence>
<name>A0A9D9H6J6_9BACT</name>
<evidence type="ECO:0000256" key="7">
    <source>
        <dbReference type="ARBA" id="ARBA00022857"/>
    </source>
</evidence>
<dbReference type="AlphaFoldDB" id="A0A9D9H6J6"/>
<keyword evidence="7" id="KW-0521">NADP</keyword>
<dbReference type="InterPro" id="IPR018517">
    <property type="entry name" value="tRNA_hU_synthase_CS"/>
</dbReference>
<feature type="active site" description="Proton donor" evidence="13">
    <location>
        <position position="101"/>
    </location>
</feature>
<dbReference type="Gene3D" id="3.20.20.70">
    <property type="entry name" value="Aldolase class I"/>
    <property type="match status" value="1"/>
</dbReference>
<evidence type="ECO:0000256" key="6">
    <source>
        <dbReference type="ARBA" id="ARBA00022694"/>
    </source>
</evidence>
<dbReference type="PROSITE" id="PS01136">
    <property type="entry name" value="UPF0034"/>
    <property type="match status" value="1"/>
</dbReference>
<evidence type="ECO:0000256" key="1">
    <source>
        <dbReference type="ARBA" id="ARBA00001917"/>
    </source>
</evidence>
<evidence type="ECO:0000256" key="5">
    <source>
        <dbReference type="ARBA" id="ARBA00022643"/>
    </source>
</evidence>
<evidence type="ECO:0000313" key="16">
    <source>
        <dbReference type="EMBL" id="MBO8438216.1"/>
    </source>
</evidence>
<comment type="catalytic activity">
    <reaction evidence="11">
        <text>a 5,6-dihydrouridine in tRNA + NAD(+) = a uridine in tRNA + NADH + H(+)</text>
        <dbReference type="Rhea" id="RHEA:54452"/>
        <dbReference type="Rhea" id="RHEA-COMP:13339"/>
        <dbReference type="Rhea" id="RHEA-COMP:13887"/>
        <dbReference type="ChEBI" id="CHEBI:15378"/>
        <dbReference type="ChEBI" id="CHEBI:57540"/>
        <dbReference type="ChEBI" id="CHEBI:57945"/>
        <dbReference type="ChEBI" id="CHEBI:65315"/>
        <dbReference type="ChEBI" id="CHEBI:74443"/>
    </reaction>
</comment>
<dbReference type="InterPro" id="IPR001269">
    <property type="entry name" value="DUS_fam"/>
</dbReference>
<evidence type="ECO:0000256" key="12">
    <source>
        <dbReference type="PIRNR" id="PIRNR006621"/>
    </source>
</evidence>
<dbReference type="CDD" id="cd02801">
    <property type="entry name" value="DUS_like_FMN"/>
    <property type="match status" value="1"/>
</dbReference>
<dbReference type="InterPro" id="IPR004652">
    <property type="entry name" value="DusB-like"/>
</dbReference>
<evidence type="ECO:0000256" key="9">
    <source>
        <dbReference type="ARBA" id="ARBA00023002"/>
    </source>
</evidence>
<evidence type="ECO:0000256" key="4">
    <source>
        <dbReference type="ARBA" id="ARBA00022630"/>
    </source>
</evidence>
<accession>A0A9D9H6J6</accession>
<feature type="binding site" evidence="14">
    <location>
        <position position="170"/>
    </location>
    <ligand>
        <name>FMN</name>
        <dbReference type="ChEBI" id="CHEBI:58210"/>
    </ligand>
</feature>
<feature type="binding site" evidence="14">
    <location>
        <position position="140"/>
    </location>
    <ligand>
        <name>FMN</name>
        <dbReference type="ChEBI" id="CHEBI:58210"/>
    </ligand>
</feature>
<evidence type="ECO:0000313" key="17">
    <source>
        <dbReference type="Proteomes" id="UP000823636"/>
    </source>
</evidence>
<dbReference type="PANTHER" id="PTHR45846">
    <property type="entry name" value="TRNA-DIHYDROURIDINE(47) SYNTHASE [NAD(P)(+)]-LIKE"/>
    <property type="match status" value="1"/>
</dbReference>
<dbReference type="InterPro" id="IPR035587">
    <property type="entry name" value="DUS-like_FMN-bd"/>
</dbReference>
<dbReference type="Proteomes" id="UP000823636">
    <property type="component" value="Unassembled WGS sequence"/>
</dbReference>
<comment type="caution">
    <text evidence="16">The sequence shown here is derived from an EMBL/GenBank/DDBJ whole genome shotgun (WGS) entry which is preliminary data.</text>
</comment>
<feature type="domain" description="DUS-like FMN-binding" evidence="15">
    <location>
        <begin position="15"/>
        <end position="308"/>
    </location>
</feature>
<dbReference type="GO" id="GO:0000049">
    <property type="term" value="F:tRNA binding"/>
    <property type="evidence" value="ECO:0007669"/>
    <property type="project" value="UniProtKB-KW"/>
</dbReference>
<evidence type="ECO:0000259" key="15">
    <source>
        <dbReference type="Pfam" id="PF01207"/>
    </source>
</evidence>
<dbReference type="EMBL" id="JADIMW010000052">
    <property type="protein sequence ID" value="MBO8438216.1"/>
    <property type="molecule type" value="Genomic_DNA"/>
</dbReference>
<dbReference type="PANTHER" id="PTHR45846:SF1">
    <property type="entry name" value="TRNA-DIHYDROURIDINE(47) SYNTHASE [NAD(P)(+)]-LIKE"/>
    <property type="match status" value="1"/>
</dbReference>
<comment type="cofactor">
    <cofactor evidence="1 12 14">
        <name>FMN</name>
        <dbReference type="ChEBI" id="CHEBI:58210"/>
    </cofactor>
</comment>
<dbReference type="EC" id="1.3.1.-" evidence="12"/>
<dbReference type="NCBIfam" id="TIGR00737">
    <property type="entry name" value="nifR3_yhdG"/>
    <property type="match status" value="1"/>
</dbReference>
<evidence type="ECO:0000256" key="3">
    <source>
        <dbReference type="ARBA" id="ARBA00022555"/>
    </source>
</evidence>
<keyword evidence="6 12" id="KW-0819">tRNA processing</keyword>
<evidence type="ECO:0000256" key="14">
    <source>
        <dbReference type="PIRSR" id="PIRSR006621-2"/>
    </source>
</evidence>
<evidence type="ECO:0000256" key="8">
    <source>
        <dbReference type="ARBA" id="ARBA00022884"/>
    </source>
</evidence>
<gene>
    <name evidence="16" type="primary">dusB</name>
    <name evidence="16" type="ORF">IAC54_04875</name>
</gene>
<dbReference type="GO" id="GO:0050660">
    <property type="term" value="F:flavin adenine dinucleotide binding"/>
    <property type="evidence" value="ECO:0007669"/>
    <property type="project" value="InterPro"/>
</dbReference>
<evidence type="ECO:0000256" key="11">
    <source>
        <dbReference type="ARBA" id="ARBA00048802"/>
    </source>
</evidence>
<dbReference type="Pfam" id="PF01207">
    <property type="entry name" value="Dus"/>
    <property type="match status" value="1"/>
</dbReference>
<comment type="catalytic activity">
    <reaction evidence="10">
        <text>a 5,6-dihydrouridine in tRNA + NADP(+) = a uridine in tRNA + NADPH + H(+)</text>
        <dbReference type="Rhea" id="RHEA:23624"/>
        <dbReference type="Rhea" id="RHEA-COMP:13339"/>
        <dbReference type="Rhea" id="RHEA-COMP:13887"/>
        <dbReference type="ChEBI" id="CHEBI:15378"/>
        <dbReference type="ChEBI" id="CHEBI:57783"/>
        <dbReference type="ChEBI" id="CHEBI:58349"/>
        <dbReference type="ChEBI" id="CHEBI:65315"/>
        <dbReference type="ChEBI" id="CHEBI:74443"/>
    </reaction>
</comment>
<feature type="binding site" evidence="14">
    <location>
        <begin position="227"/>
        <end position="228"/>
    </location>
    <ligand>
        <name>FMN</name>
        <dbReference type="ChEBI" id="CHEBI:58210"/>
    </ligand>
</feature>